<proteinExistence type="predicted"/>
<dbReference type="AlphaFoldDB" id="A0A8H8XCG1"/>
<organism evidence="1 2">
    <name type="scientific">Bathymodiolus thermophilus thioautotrophic gill symbiont</name>
    <dbReference type="NCBI Taxonomy" id="2360"/>
    <lineage>
        <taxon>Bacteria</taxon>
        <taxon>Pseudomonadati</taxon>
        <taxon>Pseudomonadota</taxon>
        <taxon>Gammaproteobacteria</taxon>
        <taxon>sulfur-oxidizing symbionts</taxon>
    </lineage>
</organism>
<gene>
    <name evidence="1" type="ORF">THERMOS_1789</name>
</gene>
<keyword evidence="2" id="KW-1185">Reference proteome</keyword>
<evidence type="ECO:0000313" key="2">
    <source>
        <dbReference type="Proteomes" id="UP000643672"/>
    </source>
</evidence>
<accession>A0A8H8XCG1</accession>
<sequence>MDKTLIFCPIKKKFQPIFIVFTQGSFYCLPRTRNKAQYFY</sequence>
<dbReference type="Proteomes" id="UP000643672">
    <property type="component" value="Unassembled WGS sequence"/>
</dbReference>
<comment type="caution">
    <text evidence="1">The sequence shown here is derived from an EMBL/GenBank/DDBJ whole genome shotgun (WGS) entry which is preliminary data.</text>
</comment>
<protein>
    <submittedName>
        <fullName evidence="1">Uncharacterized protein</fullName>
    </submittedName>
</protein>
<evidence type="ECO:0000313" key="1">
    <source>
        <dbReference type="EMBL" id="CAB5503508.1"/>
    </source>
</evidence>
<dbReference type="EMBL" id="CAESAQ020000077">
    <property type="protein sequence ID" value="CAB5503508.1"/>
    <property type="molecule type" value="Genomic_DNA"/>
</dbReference>
<reference evidence="1 2" key="1">
    <citation type="submission" date="2020-05" db="EMBL/GenBank/DDBJ databases">
        <authorList>
            <person name="Petersen J."/>
            <person name="Sayavedra L."/>
        </authorList>
    </citation>
    <scope>NUCLEOTIDE SEQUENCE [LARGE SCALE GENOMIC DNA]</scope>
    <source>
        <strain evidence="1">B thermophilus SOXS</strain>
    </source>
</reference>
<name>A0A8H8XCG1_9GAMM</name>